<dbReference type="GO" id="GO:0006508">
    <property type="term" value="P:proteolysis"/>
    <property type="evidence" value="ECO:0007669"/>
    <property type="project" value="UniProtKB-KW"/>
</dbReference>
<keyword evidence="3" id="KW-0378">Hydrolase</keyword>
<evidence type="ECO:0000259" key="5">
    <source>
        <dbReference type="Pfam" id="PF01343"/>
    </source>
</evidence>
<evidence type="ECO:0000256" key="3">
    <source>
        <dbReference type="ARBA" id="ARBA00022801"/>
    </source>
</evidence>
<dbReference type="InterPro" id="IPR001907">
    <property type="entry name" value="ClpP"/>
</dbReference>
<comment type="caution">
    <text evidence="6">The sequence shown here is derived from an EMBL/GenBank/DDBJ whole genome shotgun (WGS) entry which is preliminary data.</text>
</comment>
<evidence type="ECO:0000313" key="7">
    <source>
        <dbReference type="Proteomes" id="UP000321085"/>
    </source>
</evidence>
<dbReference type="PANTHER" id="PTHR42987:SF8">
    <property type="entry name" value="PROTEINASE"/>
    <property type="match status" value="1"/>
</dbReference>
<accession>A0A512BMC1</accession>
<dbReference type="InterPro" id="IPR029045">
    <property type="entry name" value="ClpP/crotonase-like_dom_sf"/>
</dbReference>
<evidence type="ECO:0000313" key="6">
    <source>
        <dbReference type="EMBL" id="GEO13109.1"/>
    </source>
</evidence>
<keyword evidence="2" id="KW-0645">Protease</keyword>
<gene>
    <name evidence="6" type="primary">sohB</name>
    <name evidence="6" type="ORF">MAE02_08050</name>
</gene>
<proteinExistence type="inferred from homology"/>
<keyword evidence="4" id="KW-0720">Serine protease</keyword>
<dbReference type="Gene3D" id="3.90.226.10">
    <property type="entry name" value="2-enoyl-CoA Hydratase, Chain A, domain 1"/>
    <property type="match status" value="1"/>
</dbReference>
<evidence type="ECO:0000256" key="1">
    <source>
        <dbReference type="ARBA" id="ARBA00008683"/>
    </source>
</evidence>
<dbReference type="InterPro" id="IPR002142">
    <property type="entry name" value="Peptidase_S49"/>
</dbReference>
<protein>
    <submittedName>
        <fullName evidence="6">Peptidase S49</fullName>
    </submittedName>
</protein>
<feature type="domain" description="Peptidase S49" evidence="5">
    <location>
        <begin position="96"/>
        <end position="237"/>
    </location>
</feature>
<dbReference type="GO" id="GO:0004252">
    <property type="term" value="F:serine-type endopeptidase activity"/>
    <property type="evidence" value="ECO:0007669"/>
    <property type="project" value="InterPro"/>
</dbReference>
<organism evidence="6 7">
    <name type="scientific">Microvirga aerophila</name>
    <dbReference type="NCBI Taxonomy" id="670291"/>
    <lineage>
        <taxon>Bacteria</taxon>
        <taxon>Pseudomonadati</taxon>
        <taxon>Pseudomonadota</taxon>
        <taxon>Alphaproteobacteria</taxon>
        <taxon>Hyphomicrobiales</taxon>
        <taxon>Methylobacteriaceae</taxon>
        <taxon>Microvirga</taxon>
    </lineage>
</organism>
<comment type="similarity">
    <text evidence="1">Belongs to the peptidase S49 family.</text>
</comment>
<dbReference type="InterPro" id="IPR047272">
    <property type="entry name" value="S49_SppA_C"/>
</dbReference>
<evidence type="ECO:0000256" key="2">
    <source>
        <dbReference type="ARBA" id="ARBA00022670"/>
    </source>
</evidence>
<dbReference type="CDD" id="cd07023">
    <property type="entry name" value="S49_Sppa_N_C"/>
    <property type="match status" value="1"/>
</dbReference>
<dbReference type="PANTHER" id="PTHR42987">
    <property type="entry name" value="PEPTIDASE S49"/>
    <property type="match status" value="1"/>
</dbReference>
<reference evidence="6 7" key="1">
    <citation type="submission" date="2019-07" db="EMBL/GenBank/DDBJ databases">
        <title>Whole genome shotgun sequence of Microvirga aerophila NBRC 106136.</title>
        <authorList>
            <person name="Hosoyama A."/>
            <person name="Uohara A."/>
            <person name="Ohji S."/>
            <person name="Ichikawa N."/>
        </authorList>
    </citation>
    <scope>NUCLEOTIDE SEQUENCE [LARGE SCALE GENOMIC DNA]</scope>
    <source>
        <strain evidence="6 7">NBRC 106136</strain>
    </source>
</reference>
<keyword evidence="7" id="KW-1185">Reference proteome</keyword>
<dbReference type="SUPFAM" id="SSF52096">
    <property type="entry name" value="ClpP/crotonase"/>
    <property type="match status" value="1"/>
</dbReference>
<dbReference type="GO" id="GO:0004176">
    <property type="term" value="F:ATP-dependent peptidase activity"/>
    <property type="evidence" value="ECO:0007669"/>
    <property type="project" value="InterPro"/>
</dbReference>
<sequence>MSNTSLSKLLPERLLFLLPKRFRAQHPVVPVVRFSGPIGAVMPLRSGLAMSNMAAVLERAFSVQGAKAVALVINSPGGSAAQSHLMFRRIRALAEEKNLPVLAFVEDAAASGGYMIACAADEIFADPASIVGSIGVVSASFGFDRLIERFGIERRVYTAGTNKAMLDPFQPEKPEDVERLKSLQRNIHDVFVSLVKSRRGEKLDQANGDLFTGAFWVGQEAKALGLIDGLGDIRTIMRARFGEKVQLRIIEPARPPLLGRLLGRRSPVPSSVLDPAEMLGALEERASWSRLGL</sequence>
<dbReference type="Pfam" id="PF01343">
    <property type="entry name" value="Peptidase_S49"/>
    <property type="match status" value="1"/>
</dbReference>
<dbReference type="PRINTS" id="PR00127">
    <property type="entry name" value="CLPPROTEASEP"/>
</dbReference>
<evidence type="ECO:0000256" key="4">
    <source>
        <dbReference type="ARBA" id="ARBA00022825"/>
    </source>
</evidence>
<dbReference type="AlphaFoldDB" id="A0A512BMC1"/>
<name>A0A512BMC1_9HYPH</name>
<dbReference type="Proteomes" id="UP000321085">
    <property type="component" value="Unassembled WGS sequence"/>
</dbReference>
<dbReference type="EMBL" id="BJYU01000006">
    <property type="protein sequence ID" value="GEO13109.1"/>
    <property type="molecule type" value="Genomic_DNA"/>
</dbReference>
<dbReference type="Gene3D" id="6.20.330.10">
    <property type="match status" value="1"/>
</dbReference>
<dbReference type="OrthoDB" id="9764363at2"/>
<dbReference type="RefSeq" id="WP_114185283.1">
    <property type="nucleotide sequence ID" value="NZ_BJYU01000006.1"/>
</dbReference>